<comment type="caution">
    <text evidence="1">The sequence shown here is derived from an EMBL/GenBank/DDBJ whole genome shotgun (WGS) entry which is preliminary data.</text>
</comment>
<dbReference type="EMBL" id="DSVQ01000016">
    <property type="protein sequence ID" value="HGT40471.1"/>
    <property type="molecule type" value="Genomic_DNA"/>
</dbReference>
<sequence>MSEPPPLDSFAEVVRWVIQELGALCPSAERLAAYRKHPQAAEHHDIRYHVEQAGCPICRAELQITPGTR</sequence>
<dbReference type="AlphaFoldDB" id="A0A7C4LS48"/>
<protein>
    <submittedName>
        <fullName evidence="1">Uncharacterized protein</fullName>
    </submittedName>
</protein>
<evidence type="ECO:0000313" key="1">
    <source>
        <dbReference type="EMBL" id="HGT40471.1"/>
    </source>
</evidence>
<accession>A0A7C4LS48</accession>
<gene>
    <name evidence="1" type="ORF">ENS64_14590</name>
</gene>
<reference evidence="1" key="1">
    <citation type="journal article" date="2020" name="mSystems">
        <title>Genome- and Community-Level Interaction Insights into Carbon Utilization and Element Cycling Functions of Hydrothermarchaeota in Hydrothermal Sediment.</title>
        <authorList>
            <person name="Zhou Z."/>
            <person name="Liu Y."/>
            <person name="Xu W."/>
            <person name="Pan J."/>
            <person name="Luo Z.H."/>
            <person name="Li M."/>
        </authorList>
    </citation>
    <scope>NUCLEOTIDE SEQUENCE [LARGE SCALE GENOMIC DNA]</scope>
    <source>
        <strain evidence="1">SpSt-508</strain>
    </source>
</reference>
<proteinExistence type="predicted"/>
<name>A0A7C4LS48_9PLAN</name>
<organism evidence="1">
    <name type="scientific">Schlesneria paludicola</name>
    <dbReference type="NCBI Taxonomy" id="360056"/>
    <lineage>
        <taxon>Bacteria</taxon>
        <taxon>Pseudomonadati</taxon>
        <taxon>Planctomycetota</taxon>
        <taxon>Planctomycetia</taxon>
        <taxon>Planctomycetales</taxon>
        <taxon>Planctomycetaceae</taxon>
        <taxon>Schlesneria</taxon>
    </lineage>
</organism>